<proteinExistence type="predicted"/>
<sequence>MARSPTGWPPRLGPYRGDRLWPRPPARVASRDQPVRGNRQQARPLAGMASAYRGSSTYRKGVRQRYVALPLVRRRRRPLDEGRRGGLGHLFENRMIMPLRI</sequence>
<evidence type="ECO:0000313" key="3">
    <source>
        <dbReference type="Proteomes" id="UP000287651"/>
    </source>
</evidence>
<dbReference type="Proteomes" id="UP000287651">
    <property type="component" value="Unassembled WGS sequence"/>
</dbReference>
<reference evidence="2 3" key="1">
    <citation type="journal article" date="2014" name="Agronomy (Basel)">
        <title>A Draft Genome Sequence for Ensete ventricosum, the Drought-Tolerant Tree Against Hunger.</title>
        <authorList>
            <person name="Harrison J."/>
            <person name="Moore K.A."/>
            <person name="Paszkiewicz K."/>
            <person name="Jones T."/>
            <person name="Grant M."/>
            <person name="Ambacheew D."/>
            <person name="Muzemil S."/>
            <person name="Studholme D.J."/>
        </authorList>
    </citation>
    <scope>NUCLEOTIDE SEQUENCE [LARGE SCALE GENOMIC DNA]</scope>
</reference>
<protein>
    <submittedName>
        <fullName evidence="2">Uncharacterized protein</fullName>
    </submittedName>
</protein>
<name>A0A426X7W6_ENSVE</name>
<dbReference type="EMBL" id="AMZH03024839">
    <property type="protein sequence ID" value="RRT35576.1"/>
    <property type="molecule type" value="Genomic_DNA"/>
</dbReference>
<feature type="region of interest" description="Disordered" evidence="1">
    <location>
        <begin position="1"/>
        <end position="44"/>
    </location>
</feature>
<evidence type="ECO:0000256" key="1">
    <source>
        <dbReference type="SAM" id="MobiDB-lite"/>
    </source>
</evidence>
<accession>A0A426X7W6</accession>
<comment type="caution">
    <text evidence="2">The sequence shown here is derived from an EMBL/GenBank/DDBJ whole genome shotgun (WGS) entry which is preliminary data.</text>
</comment>
<gene>
    <name evidence="2" type="ORF">B296_00040054</name>
</gene>
<evidence type="ECO:0000313" key="2">
    <source>
        <dbReference type="EMBL" id="RRT35576.1"/>
    </source>
</evidence>
<organism evidence="2 3">
    <name type="scientific">Ensete ventricosum</name>
    <name type="common">Abyssinian banana</name>
    <name type="synonym">Musa ensete</name>
    <dbReference type="NCBI Taxonomy" id="4639"/>
    <lineage>
        <taxon>Eukaryota</taxon>
        <taxon>Viridiplantae</taxon>
        <taxon>Streptophyta</taxon>
        <taxon>Embryophyta</taxon>
        <taxon>Tracheophyta</taxon>
        <taxon>Spermatophyta</taxon>
        <taxon>Magnoliopsida</taxon>
        <taxon>Liliopsida</taxon>
        <taxon>Zingiberales</taxon>
        <taxon>Musaceae</taxon>
        <taxon>Ensete</taxon>
    </lineage>
</organism>
<dbReference type="AlphaFoldDB" id="A0A426X7W6"/>